<evidence type="ECO:0000313" key="2">
    <source>
        <dbReference type="EMBL" id="KAK9830029.1"/>
    </source>
</evidence>
<feature type="compositionally biased region" description="Basic and acidic residues" evidence="1">
    <location>
        <begin position="37"/>
        <end position="51"/>
    </location>
</feature>
<name>A0AAW1R8S3_9CHLO</name>
<reference evidence="2 3" key="1">
    <citation type="journal article" date="2024" name="Nat. Commun.">
        <title>Phylogenomics reveals the evolutionary origins of lichenization in chlorophyte algae.</title>
        <authorList>
            <person name="Puginier C."/>
            <person name="Libourel C."/>
            <person name="Otte J."/>
            <person name="Skaloud P."/>
            <person name="Haon M."/>
            <person name="Grisel S."/>
            <person name="Petersen M."/>
            <person name="Berrin J.G."/>
            <person name="Delaux P.M."/>
            <person name="Dal Grande F."/>
            <person name="Keller J."/>
        </authorList>
    </citation>
    <scope>NUCLEOTIDE SEQUENCE [LARGE SCALE GENOMIC DNA]</scope>
    <source>
        <strain evidence="2 3">SAG 2043</strain>
    </source>
</reference>
<dbReference type="InterPro" id="IPR044688">
    <property type="entry name" value="SCI-1-like"/>
</dbReference>
<dbReference type="AlphaFoldDB" id="A0AAW1R8S3"/>
<sequence length="326" mass="36903">MGGDKKKRRHEETLSDSSTGSSDDELEQHKKRKRKDKDKDKGKKPKKEKDKKSKKNSKKDDNEKRLLKEAKKFLKQRLKSGGQEDGPPPDNTPLEPSASIATINEDDYFAKNPEFSTWLRDERGQFFNELSADETHALFKDYVKAWNSRKLPARHYAGIVGSAMRRTTHQWGLRGGTEHASKGAIGMAAAIEEEREMHASQRAAQWQERKQWRLQQKEELDELLPKATGREALLEKKAARREAAKAREDSPDLVKLPGGGDVMGGDDSFAAAKARQERQTDWRSKQQAVRQEGLNHRVAAAQAADDEKMAQFRALLSAGPIQIPKR</sequence>
<gene>
    <name evidence="2" type="ORF">WJX72_009298</name>
</gene>
<dbReference type="Proteomes" id="UP001489004">
    <property type="component" value="Unassembled WGS sequence"/>
</dbReference>
<dbReference type="EMBL" id="JALJOR010000001">
    <property type="protein sequence ID" value="KAK9830029.1"/>
    <property type="molecule type" value="Genomic_DNA"/>
</dbReference>
<protein>
    <submittedName>
        <fullName evidence="2">Uncharacterized protein</fullName>
    </submittedName>
</protein>
<evidence type="ECO:0000313" key="3">
    <source>
        <dbReference type="Proteomes" id="UP001489004"/>
    </source>
</evidence>
<feature type="region of interest" description="Disordered" evidence="1">
    <location>
        <begin position="1"/>
        <end position="106"/>
    </location>
</feature>
<keyword evidence="3" id="KW-1185">Reference proteome</keyword>
<comment type="caution">
    <text evidence="2">The sequence shown here is derived from an EMBL/GenBank/DDBJ whole genome shotgun (WGS) entry which is preliminary data.</text>
</comment>
<organism evidence="2 3">
    <name type="scientific">[Myrmecia] bisecta</name>
    <dbReference type="NCBI Taxonomy" id="41462"/>
    <lineage>
        <taxon>Eukaryota</taxon>
        <taxon>Viridiplantae</taxon>
        <taxon>Chlorophyta</taxon>
        <taxon>core chlorophytes</taxon>
        <taxon>Trebouxiophyceae</taxon>
        <taxon>Trebouxiales</taxon>
        <taxon>Trebouxiaceae</taxon>
        <taxon>Myrmecia</taxon>
    </lineage>
</organism>
<feature type="compositionally biased region" description="Basic and acidic residues" evidence="1">
    <location>
        <begin position="58"/>
        <end position="72"/>
    </location>
</feature>
<feature type="compositionally biased region" description="Basic and acidic residues" evidence="1">
    <location>
        <begin position="274"/>
        <end position="284"/>
    </location>
</feature>
<feature type="compositionally biased region" description="Basic and acidic residues" evidence="1">
    <location>
        <begin position="241"/>
        <end position="252"/>
    </location>
</feature>
<dbReference type="PANTHER" id="PTHR34117">
    <property type="entry name" value="STYLE CELL-CYCLE INHIBITOR 1"/>
    <property type="match status" value="1"/>
</dbReference>
<dbReference type="PANTHER" id="PTHR34117:SF1">
    <property type="entry name" value="STYLE CELL-CYCLE INHIBITOR 1"/>
    <property type="match status" value="1"/>
</dbReference>
<accession>A0AAW1R8S3</accession>
<proteinExistence type="predicted"/>
<feature type="region of interest" description="Disordered" evidence="1">
    <location>
        <begin position="241"/>
        <end position="304"/>
    </location>
</feature>
<evidence type="ECO:0000256" key="1">
    <source>
        <dbReference type="SAM" id="MobiDB-lite"/>
    </source>
</evidence>